<comment type="caution">
    <text evidence="4">The sequence shown here is derived from an EMBL/GenBank/DDBJ whole genome shotgun (WGS) entry which is preliminary data.</text>
</comment>
<dbReference type="Pfam" id="PF10539">
    <property type="entry name" value="Dev_Cell_Death"/>
    <property type="match status" value="1"/>
</dbReference>
<evidence type="ECO:0000256" key="1">
    <source>
        <dbReference type="SAM" id="Coils"/>
    </source>
</evidence>
<dbReference type="PROSITE" id="PS51222">
    <property type="entry name" value="DCD"/>
    <property type="match status" value="1"/>
</dbReference>
<dbReference type="PANTHER" id="PTHR46444:SF9">
    <property type="entry name" value="DCD (DEVELOPMENT AND CELL DEATH) DOMAIN PROTEIN"/>
    <property type="match status" value="1"/>
</dbReference>
<feature type="region of interest" description="Disordered" evidence="2">
    <location>
        <begin position="463"/>
        <end position="532"/>
    </location>
</feature>
<dbReference type="InterPro" id="IPR013989">
    <property type="entry name" value="Dev_and_cell_death_domain"/>
</dbReference>
<keyword evidence="1" id="KW-0175">Coiled coil</keyword>
<dbReference type="SMART" id="SM00767">
    <property type="entry name" value="DCD"/>
    <property type="match status" value="1"/>
</dbReference>
<feature type="coiled-coil region" evidence="1">
    <location>
        <begin position="641"/>
        <end position="668"/>
    </location>
</feature>
<feature type="compositionally biased region" description="Low complexity" evidence="2">
    <location>
        <begin position="463"/>
        <end position="472"/>
    </location>
</feature>
<feature type="region of interest" description="Disordered" evidence="2">
    <location>
        <begin position="842"/>
        <end position="869"/>
    </location>
</feature>
<protein>
    <recommendedName>
        <fullName evidence="3">DCD domain-containing protein</fullName>
    </recommendedName>
</protein>
<accession>A0ABR2MYR1</accession>
<proteinExistence type="predicted"/>
<evidence type="ECO:0000313" key="4">
    <source>
        <dbReference type="EMBL" id="KAK8968844.1"/>
    </source>
</evidence>
<feature type="compositionally biased region" description="Basic and acidic residues" evidence="2">
    <location>
        <begin position="856"/>
        <end position="869"/>
    </location>
</feature>
<dbReference type="Proteomes" id="UP001412067">
    <property type="component" value="Unassembled WGS sequence"/>
</dbReference>
<evidence type="ECO:0000313" key="5">
    <source>
        <dbReference type="Proteomes" id="UP001412067"/>
    </source>
</evidence>
<evidence type="ECO:0000259" key="3">
    <source>
        <dbReference type="PROSITE" id="PS51222"/>
    </source>
</evidence>
<organism evidence="4 5">
    <name type="scientific">Platanthera guangdongensis</name>
    <dbReference type="NCBI Taxonomy" id="2320717"/>
    <lineage>
        <taxon>Eukaryota</taxon>
        <taxon>Viridiplantae</taxon>
        <taxon>Streptophyta</taxon>
        <taxon>Embryophyta</taxon>
        <taxon>Tracheophyta</taxon>
        <taxon>Spermatophyta</taxon>
        <taxon>Magnoliopsida</taxon>
        <taxon>Liliopsida</taxon>
        <taxon>Asparagales</taxon>
        <taxon>Orchidaceae</taxon>
        <taxon>Orchidoideae</taxon>
        <taxon>Orchideae</taxon>
        <taxon>Orchidinae</taxon>
        <taxon>Platanthera</taxon>
    </lineage>
</organism>
<feature type="compositionally biased region" description="Polar residues" evidence="2">
    <location>
        <begin position="735"/>
        <end position="745"/>
    </location>
</feature>
<keyword evidence="5" id="KW-1185">Reference proteome</keyword>
<feature type="compositionally biased region" description="Polar residues" evidence="2">
    <location>
        <begin position="518"/>
        <end position="529"/>
    </location>
</feature>
<feature type="domain" description="DCD" evidence="3">
    <location>
        <begin position="27"/>
        <end position="157"/>
    </location>
</feature>
<sequence>MLLFLSISSPQSFRFTMEYGNGKRPINSSDGAIFMWNKFTKKECFRRKLFGLQSNHSDIVKLVKTGTILFLFEPEERKLNGVFRATSDGAMNIVPSAFSSSQKRFPAQVRFETLCSCRPLSENEFREAIEENYFSPTKFTFALSRQQVCKLIFLFSSRSSFSCDWFPGGIQREIMKTQESSNLARTRATGNEKLLKFDAAEYMENNNIHSTSNPISSDHGEDHLMNNHDLLDMRLQNQRVRRQYKPYPTVSRTLDSRKYDQMPSKSCYDIPISSVHEENHLKSYRNHVLHDITLQSHMVRRQHEPYPGVPHTLERRRPDQPLSKSCYDLPISCIHSENHLASYHNLELDDVGLPNHVARPQHESYPAICHTFEPQQPNEIVSKHHYGLSMESIPYSSSLRLMHEKPSPFLGTECPYLHKKAHDLCTDSSLDFESHSVTKSYTSTPHLGANYFSLTNYPGSDISKISPISEPSKPSPPSPEGHVNFPDFNRSASPGGSQPPLGRLQAINSPSLRLRNTRPYSRPTQQEGASSSILDYPSSSLVDYVPISEREILVDSSYNQMLKDEVVNEEAFKVFPVRNKFHYHPGFTTDTNFPGSDDFDFIYNNKIGVSDLMFPQSNVVQKRCSVFSRLSRSTKDFKYPRRNLVTKMNRKSENLEILENDAQQLDNIGENGPFEKDYSTEIVVEESKESSGSVFRNFKRRSMVKQESTVASDLGKCKKRKIVRPSFTEGDDSSLVKNNNRQNHLFQPDESPGNIKNLGPPISSLQHEKGRSTTNSSVIDIQGSQQTLHHPSKVSEKFPVDLVAQESRNSYSVVILDDNVEGKQENLRDLPLHSPALLEEKHKVSHESENSSSGVIHHDNTDKKEESSFDLRSHSSALLEAKHSAIHESENSYSIVIHDASIDGKEENSHDLPLPSSSSLEEMHEATYETENSHGFVSSVNNVGGKSVESSQDLTSRSSALLGSSNNSTAVFSTSNTFISNRLPEKDSSTNIDMNCITIVKIGSLGFPLSI</sequence>
<dbReference type="EMBL" id="JBBWWR010000003">
    <property type="protein sequence ID" value="KAK8968844.1"/>
    <property type="molecule type" value="Genomic_DNA"/>
</dbReference>
<name>A0ABR2MYR1_9ASPA</name>
<evidence type="ECO:0000256" key="2">
    <source>
        <dbReference type="SAM" id="MobiDB-lite"/>
    </source>
</evidence>
<feature type="region of interest" description="Disordered" evidence="2">
    <location>
        <begin position="728"/>
        <end position="775"/>
    </location>
</feature>
<gene>
    <name evidence="4" type="ORF">KSP40_PGU004504</name>
</gene>
<reference evidence="4 5" key="1">
    <citation type="journal article" date="2022" name="Nat. Plants">
        <title>Genomes of leafy and leafless Platanthera orchids illuminate the evolution of mycoheterotrophy.</title>
        <authorList>
            <person name="Li M.H."/>
            <person name="Liu K.W."/>
            <person name="Li Z."/>
            <person name="Lu H.C."/>
            <person name="Ye Q.L."/>
            <person name="Zhang D."/>
            <person name="Wang J.Y."/>
            <person name="Li Y.F."/>
            <person name="Zhong Z.M."/>
            <person name="Liu X."/>
            <person name="Yu X."/>
            <person name="Liu D.K."/>
            <person name="Tu X.D."/>
            <person name="Liu B."/>
            <person name="Hao Y."/>
            <person name="Liao X.Y."/>
            <person name="Jiang Y.T."/>
            <person name="Sun W.H."/>
            <person name="Chen J."/>
            <person name="Chen Y.Q."/>
            <person name="Ai Y."/>
            <person name="Zhai J.W."/>
            <person name="Wu S.S."/>
            <person name="Zhou Z."/>
            <person name="Hsiao Y.Y."/>
            <person name="Wu W.L."/>
            <person name="Chen Y.Y."/>
            <person name="Lin Y.F."/>
            <person name="Hsu J.L."/>
            <person name="Li C.Y."/>
            <person name="Wang Z.W."/>
            <person name="Zhao X."/>
            <person name="Zhong W.Y."/>
            <person name="Ma X.K."/>
            <person name="Ma L."/>
            <person name="Huang J."/>
            <person name="Chen G.Z."/>
            <person name="Huang M.Z."/>
            <person name="Huang L."/>
            <person name="Peng D.H."/>
            <person name="Luo Y.B."/>
            <person name="Zou S.Q."/>
            <person name="Chen S.P."/>
            <person name="Lan S."/>
            <person name="Tsai W.C."/>
            <person name="Van de Peer Y."/>
            <person name="Liu Z.J."/>
        </authorList>
    </citation>
    <scope>NUCLEOTIDE SEQUENCE [LARGE SCALE GENOMIC DNA]</scope>
    <source>
        <strain evidence="4">Lor288</strain>
    </source>
</reference>
<dbReference type="PANTHER" id="PTHR46444">
    <property type="entry name" value="DCD (DEVELOPMENT AND CELL DEATH) DOMAIN PROTEIN-RELATED"/>
    <property type="match status" value="1"/>
</dbReference>